<feature type="binding site" evidence="9">
    <location>
        <position position="256"/>
    </location>
    <ligand>
        <name>tRNA</name>
        <dbReference type="ChEBI" id="CHEBI:17843"/>
    </ligand>
</feature>
<comment type="catalytic activity">
    <reaction evidence="9">
        <text>epoxyqueuosine(34) in tRNA + AH2 = queuosine(34) in tRNA + A + H2O</text>
        <dbReference type="Rhea" id="RHEA:32159"/>
        <dbReference type="Rhea" id="RHEA-COMP:18571"/>
        <dbReference type="Rhea" id="RHEA-COMP:18582"/>
        <dbReference type="ChEBI" id="CHEBI:13193"/>
        <dbReference type="ChEBI" id="CHEBI:15377"/>
        <dbReference type="ChEBI" id="CHEBI:17499"/>
        <dbReference type="ChEBI" id="CHEBI:194431"/>
        <dbReference type="ChEBI" id="CHEBI:194443"/>
        <dbReference type="EC" id="1.17.99.6"/>
    </reaction>
</comment>
<dbReference type="InterPro" id="IPR017896">
    <property type="entry name" value="4Fe4S_Fe-S-bd"/>
</dbReference>
<dbReference type="STRING" id="584787.GCA_001247655_00964"/>
<dbReference type="PANTHER" id="PTHR30002">
    <property type="entry name" value="EPOXYQUEUOSINE REDUCTASE"/>
    <property type="match status" value="1"/>
</dbReference>
<dbReference type="GO" id="GO:0052693">
    <property type="term" value="F:epoxyqueuosine reductase activity"/>
    <property type="evidence" value="ECO:0007669"/>
    <property type="project" value="UniProtKB-UniRule"/>
</dbReference>
<comment type="pathway">
    <text evidence="9">tRNA modification; tRNA-queuosine biosynthesis.</text>
</comment>
<keyword evidence="13" id="KW-1185">Reference proteome</keyword>
<dbReference type="Pfam" id="PF08331">
    <property type="entry name" value="QueG_DUF1730"/>
    <property type="match status" value="1"/>
</dbReference>
<evidence type="ECO:0000256" key="6">
    <source>
        <dbReference type="ARBA" id="ARBA00023002"/>
    </source>
</evidence>
<evidence type="ECO:0000256" key="4">
    <source>
        <dbReference type="ARBA" id="ARBA00022723"/>
    </source>
</evidence>
<dbReference type="PROSITE" id="PS00198">
    <property type="entry name" value="4FE4S_FER_1"/>
    <property type="match status" value="1"/>
</dbReference>
<proteinExistence type="inferred from homology"/>
<evidence type="ECO:0000256" key="1">
    <source>
        <dbReference type="ARBA" id="ARBA00022485"/>
    </source>
</evidence>
<comment type="cofactor">
    <cofactor evidence="9">
        <name>[4Fe-4S] cluster</name>
        <dbReference type="ChEBI" id="CHEBI:49883"/>
    </cofactor>
    <text evidence="9">Binds 2 [4Fe-4S] clusters per monomer.</text>
</comment>
<dbReference type="EC" id="1.17.99.6" evidence="9"/>
<feature type="binding site" evidence="9">
    <location>
        <position position="274"/>
    </location>
    <ligand>
        <name>[4Fe-4S] cluster</name>
        <dbReference type="ChEBI" id="CHEBI:49883"/>
        <label>2</label>
    </ligand>
</feature>
<dbReference type="NCBIfam" id="TIGR00276">
    <property type="entry name" value="tRNA epoxyqueuosine(34) reductase QueG"/>
    <property type="match status" value="1"/>
</dbReference>
<dbReference type="PROSITE" id="PS51379">
    <property type="entry name" value="4FE4S_FER_2"/>
    <property type="match status" value="1"/>
</dbReference>
<comment type="caution">
    <text evidence="9">Lacks conserved residue(s) required for the propagation of feature annotation.</text>
</comment>
<comment type="caution">
    <text evidence="12">The sequence shown here is derived from an EMBL/GenBank/DDBJ whole genome shotgun (WGS) entry which is preliminary data.</text>
</comment>
<dbReference type="SUPFAM" id="SSF54862">
    <property type="entry name" value="4Fe-4S ferredoxins"/>
    <property type="match status" value="1"/>
</dbReference>
<dbReference type="GO" id="GO:0008616">
    <property type="term" value="P:tRNA queuosine(34) biosynthetic process"/>
    <property type="evidence" value="ECO:0007669"/>
    <property type="project" value="UniProtKB-UniRule"/>
</dbReference>
<feature type="binding site" evidence="9">
    <location>
        <begin position="274"/>
        <end position="275"/>
    </location>
    <ligand>
        <name>cob(II)alamin</name>
        <dbReference type="ChEBI" id="CHEBI:16304"/>
    </ligand>
</feature>
<accession>A0A3N1P464</accession>
<feature type="active site" description="Proton donor" evidence="9">
    <location>
        <position position="166"/>
    </location>
</feature>
<feature type="binding site" evidence="9">
    <location>
        <position position="249"/>
    </location>
    <ligand>
        <name>cob(II)alamin</name>
        <dbReference type="ChEBI" id="CHEBI:16304"/>
    </ligand>
</feature>
<dbReference type="GO" id="GO:0005737">
    <property type="term" value="C:cytoplasm"/>
    <property type="evidence" value="ECO:0007669"/>
    <property type="project" value="UniProtKB-SubCell"/>
</dbReference>
<dbReference type="AlphaFoldDB" id="A0A3N1P464"/>
<keyword evidence="8 9" id="KW-0411">Iron-sulfur</keyword>
<keyword evidence="2 9" id="KW-0963">Cytoplasm</keyword>
<comment type="subcellular location">
    <subcellularLocation>
        <location evidence="9">Cytoplasm</location>
    </subcellularLocation>
</comment>
<feature type="binding site" evidence="9">
    <location>
        <position position="277"/>
    </location>
    <ligand>
        <name>[4Fe-4S] cluster</name>
        <dbReference type="ChEBI" id="CHEBI:49883"/>
        <label>2</label>
    </ligand>
</feature>
<feature type="region of interest" description="Disordered" evidence="10">
    <location>
        <begin position="377"/>
        <end position="409"/>
    </location>
</feature>
<dbReference type="GO" id="GO:0031419">
    <property type="term" value="F:cobalamin binding"/>
    <property type="evidence" value="ECO:0007669"/>
    <property type="project" value="UniProtKB-KW"/>
</dbReference>
<evidence type="ECO:0000256" key="10">
    <source>
        <dbReference type="SAM" id="MobiDB-lite"/>
    </source>
</evidence>
<evidence type="ECO:0000256" key="2">
    <source>
        <dbReference type="ARBA" id="ARBA00022490"/>
    </source>
</evidence>
<feature type="binding site" evidence="9">
    <location>
        <position position="201"/>
    </location>
    <ligand>
        <name>cob(II)alamin</name>
        <dbReference type="ChEBI" id="CHEBI:16304"/>
    </ligand>
</feature>
<evidence type="ECO:0000256" key="3">
    <source>
        <dbReference type="ARBA" id="ARBA00022694"/>
    </source>
</evidence>
<feature type="compositionally biased region" description="Basic and acidic residues" evidence="10">
    <location>
        <begin position="399"/>
        <end position="409"/>
    </location>
</feature>
<comment type="function">
    <text evidence="9">Catalyzes the conversion of epoxyqueuosine (oQ) to queuosine (Q), which is a hypermodified base found in the wobble positions of tRNA(Asp), tRNA(Asn), tRNA(His) and tRNA(Tyr).</text>
</comment>
<keyword evidence="3 9" id="KW-0819">tRNA processing</keyword>
<dbReference type="UniPathway" id="UPA00392"/>
<comment type="subunit">
    <text evidence="9">Monomer.</text>
</comment>
<dbReference type="HAMAP" id="MF_00916">
    <property type="entry name" value="QueG"/>
    <property type="match status" value="1"/>
</dbReference>
<dbReference type="FunFam" id="3.30.70.20:FF:000017">
    <property type="entry name" value="Epoxyqueuosine reductase"/>
    <property type="match status" value="1"/>
</dbReference>
<dbReference type="PANTHER" id="PTHR30002:SF4">
    <property type="entry name" value="EPOXYQUEUOSINE REDUCTASE"/>
    <property type="match status" value="1"/>
</dbReference>
<comment type="similarity">
    <text evidence="9">Belongs to the QueG family.</text>
</comment>
<keyword evidence="7 9" id="KW-0408">Iron</keyword>
<dbReference type="GO" id="GO:0046872">
    <property type="term" value="F:metal ion binding"/>
    <property type="evidence" value="ECO:0007669"/>
    <property type="project" value="UniProtKB-KW"/>
</dbReference>
<keyword evidence="9" id="KW-0846">Cobalamin</keyword>
<feature type="binding site" evidence="9">
    <location>
        <position position="166"/>
    </location>
    <ligand>
        <name>cob(II)alamin</name>
        <dbReference type="ChEBI" id="CHEBI:16304"/>
    </ligand>
</feature>
<evidence type="ECO:0000313" key="12">
    <source>
        <dbReference type="EMBL" id="ROQ22418.1"/>
    </source>
</evidence>
<comment type="cofactor">
    <cofactor evidence="9">
        <name>cob(II)alamin</name>
        <dbReference type="ChEBI" id="CHEBI:16304"/>
    </cofactor>
</comment>
<dbReference type="GO" id="GO:0051539">
    <property type="term" value="F:4 iron, 4 sulfur cluster binding"/>
    <property type="evidence" value="ECO:0007669"/>
    <property type="project" value="UniProtKB-KW"/>
</dbReference>
<keyword evidence="9" id="KW-0170">Cobalt</keyword>
<protein>
    <recommendedName>
        <fullName evidence="9">Epoxyqueuosine reductase</fullName>
        <ecNumber evidence="9">1.17.99.6</ecNumber>
    </recommendedName>
    <alternativeName>
        <fullName evidence="9">Queuosine biosynthesis protein QueG</fullName>
    </alternativeName>
</protein>
<keyword evidence="6 9" id="KW-0560">Oxidoreductase</keyword>
<evidence type="ECO:0000256" key="8">
    <source>
        <dbReference type="ARBA" id="ARBA00023014"/>
    </source>
</evidence>
<dbReference type="InterPro" id="IPR017900">
    <property type="entry name" value="4Fe4S_Fe_S_CS"/>
</dbReference>
<dbReference type="Gene3D" id="3.30.70.20">
    <property type="match status" value="1"/>
</dbReference>
<dbReference type="InterPro" id="IPR004453">
    <property type="entry name" value="QueG"/>
</dbReference>
<dbReference type="InterPro" id="IPR013542">
    <property type="entry name" value="QueG_DUF1730"/>
</dbReference>
<feature type="binding site" evidence="9">
    <location>
        <position position="281"/>
    </location>
    <ligand>
        <name>[4Fe-4S] cluster</name>
        <dbReference type="ChEBI" id="CHEBI:49883"/>
        <label>1</label>
    </ligand>
</feature>
<feature type="binding site" evidence="9">
    <location>
        <position position="89"/>
    </location>
    <ligand>
        <name>cob(II)alamin</name>
        <dbReference type="ChEBI" id="CHEBI:16304"/>
    </ligand>
</feature>
<keyword evidence="1 9" id="KW-0004">4Fe-4S</keyword>
<feature type="domain" description="4Fe-4S ferredoxin-type" evidence="11">
    <location>
        <begin position="212"/>
        <end position="241"/>
    </location>
</feature>
<keyword evidence="5 9" id="KW-0671">Queuosine biosynthesis</keyword>
<dbReference type="EMBL" id="RJUL01000010">
    <property type="protein sequence ID" value="ROQ22418.1"/>
    <property type="molecule type" value="Genomic_DNA"/>
</dbReference>
<feature type="binding site" evidence="9">
    <location>
        <position position="224"/>
    </location>
    <ligand>
        <name>[4Fe-4S] cluster</name>
        <dbReference type="ChEBI" id="CHEBI:49883"/>
        <label>1</label>
    </ligand>
</feature>
<evidence type="ECO:0000259" key="11">
    <source>
        <dbReference type="PROSITE" id="PS51379"/>
    </source>
</evidence>
<feature type="binding site" evidence="9">
    <location>
        <position position="190"/>
    </location>
    <ligand>
        <name>cob(II)alamin</name>
        <dbReference type="ChEBI" id="CHEBI:16304"/>
    </ligand>
</feature>
<reference evidence="12 13" key="1">
    <citation type="submission" date="2018-11" db="EMBL/GenBank/DDBJ databases">
        <title>Genomic Encyclopedia of Type Strains, Phase IV (KMG-IV): sequencing the most valuable type-strain genomes for metagenomic binning, comparative biology and taxonomic classification.</title>
        <authorList>
            <person name="Goeker M."/>
        </authorList>
    </citation>
    <scope>NUCLEOTIDE SEQUENCE [LARGE SCALE GENOMIC DNA]</scope>
    <source>
        <strain evidence="12 13">DSM 21945</strain>
    </source>
</reference>
<dbReference type="Pfam" id="PF13484">
    <property type="entry name" value="Fer4_16"/>
    <property type="match status" value="1"/>
</dbReference>
<feature type="binding site" evidence="9">
    <location>
        <position position="231"/>
    </location>
    <ligand>
        <name>[4Fe-4S] cluster</name>
        <dbReference type="ChEBI" id="CHEBI:49883"/>
        <label>2</label>
    </ligand>
</feature>
<gene>
    <name evidence="9" type="primary">queG</name>
    <name evidence="12" type="ORF">EDC28_11057</name>
</gene>
<evidence type="ECO:0000256" key="5">
    <source>
        <dbReference type="ARBA" id="ARBA00022785"/>
    </source>
</evidence>
<evidence type="ECO:0000256" key="7">
    <source>
        <dbReference type="ARBA" id="ARBA00023004"/>
    </source>
</evidence>
<name>A0A3N1P464_9GAMM</name>
<keyword evidence="4 9" id="KW-0479">Metal-binding</keyword>
<evidence type="ECO:0000313" key="13">
    <source>
        <dbReference type="Proteomes" id="UP000268033"/>
    </source>
</evidence>
<feature type="binding site" evidence="9">
    <location>
        <position position="227"/>
    </location>
    <ligand>
        <name>[4Fe-4S] cluster</name>
        <dbReference type="ChEBI" id="CHEBI:49883"/>
        <label>1</label>
    </ligand>
</feature>
<evidence type="ECO:0000256" key="9">
    <source>
        <dbReference type="HAMAP-Rule" id="MF_00916"/>
    </source>
</evidence>
<feature type="binding site" evidence="9">
    <location>
        <position position="221"/>
    </location>
    <ligand>
        <name>[4Fe-4S] cluster</name>
        <dbReference type="ChEBI" id="CHEBI:49883"/>
        <label>1</label>
    </ligand>
</feature>
<dbReference type="Proteomes" id="UP000268033">
    <property type="component" value="Unassembled WGS sequence"/>
</dbReference>
<sequence length="409" mass="45333">MTSQDVLMSLPTARRRAQICYPAPCNTGGAVTDYQQLANDIKAWGRELGFAQVGITDTDLKSHEAALQAWLDAGHHGDMDYMARYGMLRARPQELLPGTLRVISARMDYLPPKARFGEILGNPEKGYVSRYALGRDYHKLLRNRLKKLGEKIQAALGEYQFRPFVDSAPVLERPLAEKAGLGWVGKHSLLLNPEGGSFFFLGELLVDLPLPVDPPFGEEKCGKCVACMTICPTQAIVEPYVVDARRCISYLTIELKGPIPEPFRPLIGNRIYGCDDCQLICPWNRFAHLSSEPDFAPRAPLHAPDLLALWAWDETTFLKVTEGSPIRRIGFEHWQRNLAVALGNAPYSLDIIAALEARLEGASELVAEHILWALGQQRQKPQEGDGSGKVGQKKARLVRAVEKGLPDSA</sequence>
<feature type="binding site" evidence="9">
    <location>
        <position position="247"/>
    </location>
    <ligand>
        <name>[4Fe-4S] cluster</name>
        <dbReference type="ChEBI" id="CHEBI:49883"/>
        <label>2</label>
    </ligand>
</feature>
<organism evidence="12 13">
    <name type="scientific">Gallaecimonas pentaromativorans</name>
    <dbReference type="NCBI Taxonomy" id="584787"/>
    <lineage>
        <taxon>Bacteria</taxon>
        <taxon>Pseudomonadati</taxon>
        <taxon>Pseudomonadota</taxon>
        <taxon>Gammaproteobacteria</taxon>
        <taxon>Enterobacterales</taxon>
        <taxon>Gallaecimonadaceae</taxon>
        <taxon>Gallaecimonas</taxon>
    </lineage>
</organism>